<dbReference type="SUPFAM" id="SSF48300">
    <property type="entry name" value="Ribosomal protein L7/12, oligomerisation (N-terminal) domain"/>
    <property type="match status" value="1"/>
</dbReference>
<sequence>MRNLRTISSHLSRCFASIETRPVSERLIPIQSRRYSSPATQSENVSKIVNELSSLTLLEAMDLSELLRQKLNVGEMPVMAAMMPGMAFPGAGAGKSGAAAAGKGTEKKAVEKTAFDVMLQAYEAASKIKVIKEVRSVTDLGLKEAKDLVEKAPTLLKKGVRKEEAEKIIEKLKAVGAKVAME</sequence>
<feature type="domain" description="Large ribosomal subunit protein bL12 C-terminal" evidence="4">
    <location>
        <begin position="115"/>
        <end position="181"/>
    </location>
</feature>
<dbReference type="CDD" id="cd00387">
    <property type="entry name" value="Ribosomal_L7_L12"/>
    <property type="match status" value="1"/>
</dbReference>
<dbReference type="SUPFAM" id="SSF54736">
    <property type="entry name" value="ClpS-like"/>
    <property type="match status" value="1"/>
</dbReference>
<evidence type="ECO:0000256" key="3">
    <source>
        <dbReference type="ARBA" id="ARBA00023274"/>
    </source>
</evidence>
<dbReference type="Gene3D" id="3.30.1390.10">
    <property type="match status" value="1"/>
</dbReference>
<dbReference type="NCBIfam" id="TIGR00855">
    <property type="entry name" value="L12"/>
    <property type="match status" value="1"/>
</dbReference>
<keyword evidence="2 6" id="KW-0689">Ribosomal protein</keyword>
<dbReference type="Pfam" id="PF16320">
    <property type="entry name" value="Ribosomal_L12_N"/>
    <property type="match status" value="1"/>
</dbReference>
<organism evidence="6">
    <name type="scientific">Noccaea caerulescens</name>
    <name type="common">Alpine penny-cress</name>
    <name type="synonym">Thlaspi caerulescens</name>
    <dbReference type="NCBI Taxonomy" id="107243"/>
    <lineage>
        <taxon>Eukaryota</taxon>
        <taxon>Viridiplantae</taxon>
        <taxon>Streptophyta</taxon>
        <taxon>Embryophyta</taxon>
        <taxon>Tracheophyta</taxon>
        <taxon>Spermatophyta</taxon>
        <taxon>Magnoliopsida</taxon>
        <taxon>eudicotyledons</taxon>
        <taxon>Gunneridae</taxon>
        <taxon>Pentapetalae</taxon>
        <taxon>rosids</taxon>
        <taxon>malvids</taxon>
        <taxon>Brassicales</taxon>
        <taxon>Brassicaceae</taxon>
        <taxon>Coluteocarpeae</taxon>
        <taxon>Noccaea</taxon>
    </lineage>
</organism>
<dbReference type="InterPro" id="IPR013823">
    <property type="entry name" value="Ribosomal_bL12_C"/>
</dbReference>
<evidence type="ECO:0000256" key="1">
    <source>
        <dbReference type="ARBA" id="ARBA00007197"/>
    </source>
</evidence>
<dbReference type="GO" id="GO:0006412">
    <property type="term" value="P:translation"/>
    <property type="evidence" value="ECO:0007669"/>
    <property type="project" value="InterPro"/>
</dbReference>
<dbReference type="InterPro" id="IPR008932">
    <property type="entry name" value="Ribosomal_bL12_oligo"/>
</dbReference>
<dbReference type="EMBL" id="GEVI01014062">
    <property type="protein sequence ID" value="JAU18258.1"/>
    <property type="molecule type" value="Transcribed_RNA"/>
</dbReference>
<dbReference type="GO" id="GO:1990904">
    <property type="term" value="C:ribonucleoprotein complex"/>
    <property type="evidence" value="ECO:0007669"/>
    <property type="project" value="UniProtKB-KW"/>
</dbReference>
<accession>A0A1J3DE21</accession>
<evidence type="ECO:0000313" key="6">
    <source>
        <dbReference type="EMBL" id="JAU18258.1"/>
    </source>
</evidence>
<dbReference type="FunFam" id="3.30.1390.10:FF:000001">
    <property type="entry name" value="50S ribosomal protein L7/L12"/>
    <property type="match status" value="1"/>
</dbReference>
<feature type="domain" description="Large ribosomal subunit protein bL12 oligomerization" evidence="5">
    <location>
        <begin position="46"/>
        <end position="93"/>
    </location>
</feature>
<dbReference type="PANTHER" id="PTHR45987:SF4">
    <property type="entry name" value="LARGE RIBOSOMAL SUBUNIT PROTEIN BL12M"/>
    <property type="match status" value="1"/>
</dbReference>
<dbReference type="HAMAP" id="MF_00368">
    <property type="entry name" value="Ribosomal_bL12"/>
    <property type="match status" value="1"/>
</dbReference>
<protein>
    <submittedName>
        <fullName evidence="6">50S ribosomal protein L7/L12</fullName>
    </submittedName>
</protein>
<dbReference type="GO" id="GO:0003735">
    <property type="term" value="F:structural constituent of ribosome"/>
    <property type="evidence" value="ECO:0007669"/>
    <property type="project" value="InterPro"/>
</dbReference>
<keyword evidence="3" id="KW-0687">Ribonucleoprotein</keyword>
<proteinExistence type="inferred from homology"/>
<dbReference type="InterPro" id="IPR036235">
    <property type="entry name" value="Ribosomal_bL12_oligo_N_sf"/>
</dbReference>
<evidence type="ECO:0000259" key="4">
    <source>
        <dbReference type="Pfam" id="PF00542"/>
    </source>
</evidence>
<evidence type="ECO:0000256" key="2">
    <source>
        <dbReference type="ARBA" id="ARBA00022980"/>
    </source>
</evidence>
<reference evidence="6" key="1">
    <citation type="submission" date="2016-07" db="EMBL/GenBank/DDBJ databases">
        <title>De novo transcriptome assembly of four accessions of the metal hyperaccumulator plant Noccaea caerulescens.</title>
        <authorList>
            <person name="Blande D."/>
            <person name="Halimaa P."/>
            <person name="Tervahauta A.I."/>
            <person name="Aarts M.G."/>
            <person name="Karenlampi S.O."/>
        </authorList>
    </citation>
    <scope>NUCLEOTIDE SEQUENCE</scope>
</reference>
<evidence type="ECO:0000259" key="5">
    <source>
        <dbReference type="Pfam" id="PF16320"/>
    </source>
</evidence>
<dbReference type="InterPro" id="IPR014719">
    <property type="entry name" value="Ribosomal_bL12_C/ClpS-like"/>
</dbReference>
<dbReference type="GO" id="GO:0005737">
    <property type="term" value="C:cytoplasm"/>
    <property type="evidence" value="ECO:0007669"/>
    <property type="project" value="UniProtKB-ARBA"/>
</dbReference>
<dbReference type="Pfam" id="PF00542">
    <property type="entry name" value="Ribosomal_L12"/>
    <property type="match status" value="1"/>
</dbReference>
<dbReference type="GO" id="GO:0003729">
    <property type="term" value="F:mRNA binding"/>
    <property type="evidence" value="ECO:0007669"/>
    <property type="project" value="TreeGrafter"/>
</dbReference>
<dbReference type="GO" id="GO:0005840">
    <property type="term" value="C:ribosome"/>
    <property type="evidence" value="ECO:0007669"/>
    <property type="project" value="UniProtKB-KW"/>
</dbReference>
<name>A0A1J3DE21_NOCCA</name>
<dbReference type="InterPro" id="IPR000206">
    <property type="entry name" value="Ribosomal_bL12"/>
</dbReference>
<gene>
    <name evidence="6" type="ORF">GA_TR413_c3_g1_i1_g.1316</name>
</gene>
<dbReference type="AlphaFoldDB" id="A0A1J3DE21"/>
<dbReference type="Gene3D" id="1.20.5.710">
    <property type="entry name" value="Single helix bin"/>
    <property type="match status" value="1"/>
</dbReference>
<dbReference type="PANTHER" id="PTHR45987">
    <property type="entry name" value="39S RIBOSOMAL PROTEIN L12"/>
    <property type="match status" value="1"/>
</dbReference>
<comment type="similarity">
    <text evidence="1">Belongs to the bacterial ribosomal protein bL12 family.</text>
</comment>